<name>A0A6N3FJT9_9FIRM</name>
<dbReference type="PANTHER" id="PTHR35861:SF2">
    <property type="entry name" value="FELS-2 PROPHAGE PROTEIN"/>
    <property type="match status" value="1"/>
</dbReference>
<sequence length="486" mass="53534">MEIKHGIGVSEKATSLQQIATVNADVPVVIGVAPVHLATDPVPANVPVYCNDIGDAQAQLGYCSDFANYDACEAMYAYFYLYNVAPVVFINVLDITKHKKAGTQTALKLTNKVARITEPVIVPTLKVKDSTNQKDLTKDVDYTALHDDDGNLVITLLDSDAVKNTANLAVTYEQVDPTAVTKQDIIGGEDTTTGIKKGIEAIENVFPKLRIVPGILLAPKYSMDNEVAMILNAKGEAINGLFQAMVYADLPADDTLSKYSDVPAYKNEKNFVDKNLMIHWPKAKIGDKILHMGTLNAALTYYIDATEGEDVPYISPSNHVIKIDGTCLDDGTDVLLSIKDANVLNGEGITTATNFVGGWRSWGNRTACYPANLDPKDNFNPLRRMANWISATLVLSYFSKVDGPIRPRWCEQITDTINIWLAGLTADEKLLGGRVEFRRDENPNTSLINGHVKFHLYLGYLVPAEYVEFVLEYDVSYLQQLFNNAQ</sequence>
<accession>A0A6N3FJT9</accession>
<proteinExistence type="predicted"/>
<organism evidence="1">
    <name type="scientific">Veillonella ratti</name>
    <dbReference type="NCBI Taxonomy" id="103892"/>
    <lineage>
        <taxon>Bacteria</taxon>
        <taxon>Bacillati</taxon>
        <taxon>Bacillota</taxon>
        <taxon>Negativicutes</taxon>
        <taxon>Veillonellales</taxon>
        <taxon>Veillonellaceae</taxon>
        <taxon>Veillonella</taxon>
    </lineage>
</organism>
<gene>
    <name evidence="1" type="ORF">VRLFYP33_02356</name>
</gene>
<evidence type="ECO:0000313" key="1">
    <source>
        <dbReference type="EMBL" id="VYU52301.1"/>
    </source>
</evidence>
<dbReference type="AlphaFoldDB" id="A0A6N3FJT9"/>
<protein>
    <recommendedName>
        <fullName evidence="2">Phage tail sheath protein</fullName>
    </recommendedName>
</protein>
<evidence type="ECO:0008006" key="2">
    <source>
        <dbReference type="Google" id="ProtNLM"/>
    </source>
</evidence>
<reference evidence="1" key="1">
    <citation type="submission" date="2019-11" db="EMBL/GenBank/DDBJ databases">
        <authorList>
            <person name="Feng L."/>
        </authorList>
    </citation>
    <scope>NUCLEOTIDE SEQUENCE</scope>
    <source>
        <strain evidence="1">VrattiLFYP33</strain>
    </source>
</reference>
<dbReference type="RefSeq" id="WP_021842601.1">
    <property type="nucleotide sequence ID" value="NZ_CACRUX010000101.1"/>
</dbReference>
<dbReference type="PANTHER" id="PTHR35861">
    <property type="match status" value="1"/>
</dbReference>
<dbReference type="EMBL" id="CACRUX010000101">
    <property type="protein sequence ID" value="VYU52301.1"/>
    <property type="molecule type" value="Genomic_DNA"/>
</dbReference>
<dbReference type="InterPro" id="IPR052042">
    <property type="entry name" value="Tail_sheath_structural"/>
</dbReference>